<keyword evidence="1" id="KW-1133">Transmembrane helix</keyword>
<name>A0AB73SC88_9BACI</name>
<evidence type="ECO:0000313" key="2">
    <source>
        <dbReference type="EMBL" id="PEI85888.1"/>
    </source>
</evidence>
<dbReference type="EMBL" id="NUEH01000031">
    <property type="protein sequence ID" value="PEI85888.1"/>
    <property type="molecule type" value="Genomic_DNA"/>
</dbReference>
<dbReference type="Proteomes" id="UP000220969">
    <property type="component" value="Unassembled WGS sequence"/>
</dbReference>
<gene>
    <name evidence="2" type="ORF">CN678_14345</name>
</gene>
<proteinExistence type="predicted"/>
<reference evidence="2" key="1">
    <citation type="submission" date="2017-09" db="EMBL/GenBank/DDBJ databases">
        <title>Large-scale bioinformatics analysis of Bacillus genomes uncovers conserved roles of natural products in bacterial physiology.</title>
        <authorList>
            <consortium name="Agbiome Team Llc"/>
            <person name="Bleich R.M."/>
            <person name="Kirk G.J."/>
            <person name="Santa Maria K.C."/>
            <person name="Allen S.E."/>
            <person name="Farag S."/>
            <person name="Shank E.A."/>
            <person name="Bowers A."/>
        </authorList>
    </citation>
    <scope>NUCLEOTIDE SEQUENCE</scope>
    <source>
        <strain evidence="2">AFS005430</strain>
    </source>
</reference>
<feature type="transmembrane region" description="Helical" evidence="1">
    <location>
        <begin position="113"/>
        <end position="131"/>
    </location>
</feature>
<keyword evidence="1" id="KW-0812">Transmembrane</keyword>
<feature type="transmembrane region" description="Helical" evidence="1">
    <location>
        <begin position="44"/>
        <end position="61"/>
    </location>
</feature>
<dbReference type="AlphaFoldDB" id="A0AB73SC88"/>
<accession>A0AB73SC88</accession>
<evidence type="ECO:0000256" key="1">
    <source>
        <dbReference type="SAM" id="Phobius"/>
    </source>
</evidence>
<sequence>MICHIFQPKFQNKIKIVAVPFGVDAPNRGNEVCRLRNRAFKLTTTTYVLLYTFCMCMYMHVFRCIRITGQVCLFKPDLSFFILLNEVRQLNETLVNTDAGNIVVSHTMTLGDVIISTLLVLILFVMVFTNIKGRF</sequence>
<protein>
    <submittedName>
        <fullName evidence="2">Uncharacterized protein</fullName>
    </submittedName>
</protein>
<organism evidence="2">
    <name type="scientific">Bacillus toyonensis</name>
    <dbReference type="NCBI Taxonomy" id="155322"/>
    <lineage>
        <taxon>Bacteria</taxon>
        <taxon>Bacillati</taxon>
        <taxon>Bacillota</taxon>
        <taxon>Bacilli</taxon>
        <taxon>Bacillales</taxon>
        <taxon>Bacillaceae</taxon>
        <taxon>Bacillus</taxon>
        <taxon>Bacillus cereus group</taxon>
    </lineage>
</organism>
<comment type="caution">
    <text evidence="2">The sequence shown here is derived from an EMBL/GenBank/DDBJ whole genome shotgun (WGS) entry which is preliminary data.</text>
</comment>
<keyword evidence="1" id="KW-0472">Membrane</keyword>